<protein>
    <submittedName>
        <fullName evidence="1">Uncharacterized protein</fullName>
    </submittedName>
</protein>
<reference evidence="1 2" key="1">
    <citation type="submission" date="2016-10" db="EMBL/GenBank/DDBJ databases">
        <authorList>
            <person name="de Groot N.N."/>
        </authorList>
    </citation>
    <scope>NUCLEOTIDE SEQUENCE [LARGE SCALE GENOMIC DNA]</scope>
    <source>
        <strain evidence="1 2">ATCC 35022</strain>
    </source>
</reference>
<keyword evidence="2" id="KW-1185">Reference proteome</keyword>
<gene>
    <name evidence="1" type="ORF">SAMN02982931_04543</name>
</gene>
<dbReference type="SUPFAM" id="SSF53098">
    <property type="entry name" value="Ribonuclease H-like"/>
    <property type="match status" value="1"/>
</dbReference>
<dbReference type="Proteomes" id="UP000199071">
    <property type="component" value="Unassembled WGS sequence"/>
</dbReference>
<dbReference type="InterPro" id="IPR036397">
    <property type="entry name" value="RNaseH_sf"/>
</dbReference>
<name>A0A1G6EHS7_9HYPH</name>
<accession>A0A1G6EHS7</accession>
<dbReference type="AlphaFoldDB" id="A0A1G6EHS7"/>
<dbReference type="RefSeq" id="WP_090880687.1">
    <property type="nucleotide sequence ID" value="NZ_FMXQ01000012.1"/>
</dbReference>
<dbReference type="Gene3D" id="3.30.420.10">
    <property type="entry name" value="Ribonuclease H-like superfamily/Ribonuclease H"/>
    <property type="match status" value="1"/>
</dbReference>
<organism evidence="1 2">
    <name type="scientific">Bauldia litoralis</name>
    <dbReference type="NCBI Taxonomy" id="665467"/>
    <lineage>
        <taxon>Bacteria</taxon>
        <taxon>Pseudomonadati</taxon>
        <taxon>Pseudomonadota</taxon>
        <taxon>Alphaproteobacteria</taxon>
        <taxon>Hyphomicrobiales</taxon>
        <taxon>Kaistiaceae</taxon>
        <taxon>Bauldia</taxon>
    </lineage>
</organism>
<proteinExistence type="predicted"/>
<dbReference type="GO" id="GO:0003676">
    <property type="term" value="F:nucleic acid binding"/>
    <property type="evidence" value="ECO:0007669"/>
    <property type="project" value="InterPro"/>
</dbReference>
<dbReference type="EMBL" id="FMXQ01000012">
    <property type="protein sequence ID" value="SDB56971.1"/>
    <property type="molecule type" value="Genomic_DNA"/>
</dbReference>
<evidence type="ECO:0000313" key="1">
    <source>
        <dbReference type="EMBL" id="SDB56971.1"/>
    </source>
</evidence>
<dbReference type="OrthoDB" id="9803925at2"/>
<dbReference type="InterPro" id="IPR012337">
    <property type="entry name" value="RNaseH-like_sf"/>
</dbReference>
<evidence type="ECO:0000313" key="2">
    <source>
        <dbReference type="Proteomes" id="UP000199071"/>
    </source>
</evidence>
<sequence>MSSTPAPAFVVTDVELDGPSPLRNSMLSFASVAIDGRGAVLDEFEAVLAPRADRAPDDGTSAWWATQPDAWAEATRAPQPAETVMPRYADWLETLPSPRLFAARPLILDGPWIDHYLDTYVGCRVISLPRAKRVLFAGAGLDISSFAAALAGLDHVTDLGKRLSDDWLGHVPHTHRAIDDARGYANVLARLLAMAATRTTEGALT</sequence>
<dbReference type="STRING" id="665467.SAMN02982931_04543"/>